<feature type="region of interest" description="Disordered" evidence="1">
    <location>
        <begin position="1681"/>
        <end position="1701"/>
    </location>
</feature>
<feature type="region of interest" description="Disordered" evidence="1">
    <location>
        <begin position="359"/>
        <end position="400"/>
    </location>
</feature>
<feature type="compositionally biased region" description="Low complexity" evidence="1">
    <location>
        <begin position="144"/>
        <end position="160"/>
    </location>
</feature>
<gene>
    <name evidence="2" type="ORF">PR048_033610</name>
</gene>
<feature type="region of interest" description="Disordered" evidence="1">
    <location>
        <begin position="10"/>
        <end position="32"/>
    </location>
</feature>
<accession>A0ABQ9G4Y6</accession>
<feature type="compositionally biased region" description="Polar residues" evidence="1">
    <location>
        <begin position="11"/>
        <end position="32"/>
    </location>
</feature>
<reference evidence="2 3" key="1">
    <citation type="submission" date="2023-02" db="EMBL/GenBank/DDBJ databases">
        <title>LHISI_Scaffold_Assembly.</title>
        <authorList>
            <person name="Stuart O.P."/>
            <person name="Cleave R."/>
            <person name="Magrath M.J.L."/>
            <person name="Mikheyev A.S."/>
        </authorList>
    </citation>
    <scope>NUCLEOTIDE SEQUENCE [LARGE SCALE GENOMIC DNA]</scope>
    <source>
        <strain evidence="2">Daus_M_001</strain>
        <tissue evidence="2">Leg muscle</tissue>
    </source>
</reference>
<proteinExistence type="predicted"/>
<feature type="compositionally biased region" description="Low complexity" evidence="1">
    <location>
        <begin position="1060"/>
        <end position="1074"/>
    </location>
</feature>
<feature type="compositionally biased region" description="Basic and acidic residues" evidence="1">
    <location>
        <begin position="1475"/>
        <end position="1491"/>
    </location>
</feature>
<comment type="caution">
    <text evidence="2">The sequence shown here is derived from an EMBL/GenBank/DDBJ whole genome shotgun (WGS) entry which is preliminary data.</text>
</comment>
<feature type="compositionally biased region" description="Low complexity" evidence="1">
    <location>
        <begin position="100"/>
        <end position="111"/>
    </location>
</feature>
<feature type="compositionally biased region" description="Basic and acidic residues" evidence="1">
    <location>
        <begin position="901"/>
        <end position="912"/>
    </location>
</feature>
<feature type="region of interest" description="Disordered" evidence="1">
    <location>
        <begin position="1619"/>
        <end position="1646"/>
    </location>
</feature>
<feature type="compositionally biased region" description="Low complexity" evidence="1">
    <location>
        <begin position="83"/>
        <end position="92"/>
    </location>
</feature>
<feature type="region of interest" description="Disordered" evidence="1">
    <location>
        <begin position="1446"/>
        <end position="1557"/>
    </location>
</feature>
<evidence type="ECO:0000313" key="2">
    <source>
        <dbReference type="EMBL" id="KAJ8866086.1"/>
    </source>
</evidence>
<feature type="region of interest" description="Disordered" evidence="1">
    <location>
        <begin position="220"/>
        <end position="346"/>
    </location>
</feature>
<feature type="compositionally biased region" description="Pro residues" evidence="1">
    <location>
        <begin position="1009"/>
        <end position="1020"/>
    </location>
</feature>
<feature type="compositionally biased region" description="Polar residues" evidence="1">
    <location>
        <begin position="928"/>
        <end position="937"/>
    </location>
</feature>
<feature type="compositionally biased region" description="Basic and acidic residues" evidence="1">
    <location>
        <begin position="385"/>
        <end position="397"/>
    </location>
</feature>
<feature type="compositionally biased region" description="Basic and acidic residues" evidence="1">
    <location>
        <begin position="273"/>
        <end position="282"/>
    </location>
</feature>
<dbReference type="EMBL" id="JARBHB010000017">
    <property type="protein sequence ID" value="KAJ8866086.1"/>
    <property type="molecule type" value="Genomic_DNA"/>
</dbReference>
<feature type="region of interest" description="Disordered" evidence="1">
    <location>
        <begin position="1051"/>
        <end position="1080"/>
    </location>
</feature>
<name>A0ABQ9G4Y6_9NEOP</name>
<evidence type="ECO:0000256" key="1">
    <source>
        <dbReference type="SAM" id="MobiDB-lite"/>
    </source>
</evidence>
<feature type="region of interest" description="Disordered" evidence="1">
    <location>
        <begin position="469"/>
        <end position="493"/>
    </location>
</feature>
<protein>
    <submittedName>
        <fullName evidence="2">Uncharacterized protein</fullName>
    </submittedName>
</protein>
<feature type="compositionally biased region" description="Basic and acidic residues" evidence="1">
    <location>
        <begin position="938"/>
        <end position="956"/>
    </location>
</feature>
<feature type="compositionally biased region" description="Basic and acidic residues" evidence="1">
    <location>
        <begin position="50"/>
        <end position="68"/>
    </location>
</feature>
<feature type="region of interest" description="Disordered" evidence="1">
    <location>
        <begin position="50"/>
        <end position="115"/>
    </location>
</feature>
<feature type="region of interest" description="Disordered" evidence="1">
    <location>
        <begin position="129"/>
        <end position="165"/>
    </location>
</feature>
<organism evidence="2 3">
    <name type="scientific">Dryococelus australis</name>
    <dbReference type="NCBI Taxonomy" id="614101"/>
    <lineage>
        <taxon>Eukaryota</taxon>
        <taxon>Metazoa</taxon>
        <taxon>Ecdysozoa</taxon>
        <taxon>Arthropoda</taxon>
        <taxon>Hexapoda</taxon>
        <taxon>Insecta</taxon>
        <taxon>Pterygota</taxon>
        <taxon>Neoptera</taxon>
        <taxon>Polyneoptera</taxon>
        <taxon>Phasmatodea</taxon>
        <taxon>Verophasmatodea</taxon>
        <taxon>Anareolatae</taxon>
        <taxon>Phasmatidae</taxon>
        <taxon>Eurycanthinae</taxon>
        <taxon>Dryococelus</taxon>
    </lineage>
</organism>
<sequence length="1745" mass="194079">MKRLLEWKQRMLQSPLTRKPSGSSTRGTAQNELSKFYKQQVLRELANQEARLRDEAGAPRNSRDEARGSRRRVQQDDGGGGVRMVAAAAGRSRSQDGRRSSTSVSRYNSYSSDDEGQCLSLSLSLRPDTLASDTHRGHQGHMVGGTQSPSSLQTSSQGCSNNGLGATHIARQTHQQRPGNSTDSFGNKLDSTILCILEHQSRVHWLLLQINSRTELGDVRKARKRIRRPSQAGRSRQGSVEGKPGRRHPSVPPHTASRSTPSYENVAAGKGHSRVETSEVRKLRTPAVALEEIPPDADYGDQKSPATGVHTKPKIKHSASNDRVHCEQATLQGSKSRKQMEVSSSKIDNASYVSPLRSNKYPDAYLRSGSSSRKSSGDVSYPGIQDDRCSNGKHSDSGYDTLQAGRILPSEKDQIDLLTHHWSQVSHRRNDQFVYPAHWNSHRKTDKWNSKLEEGQLVKEYTYEYISSGNEKQDDKKEVSQSQNATSPPQNIVQNRIKSLEEEKASESKPVPSKESLEFQEPLKMSPPMYQPNEAHVSSLKNADNLSDKLESVLESSHTSRSELHNFVFGPSSEPLKDAVTFNVENSPQSVINPSCKTIVSSKSVKDLLADFERKSQIIKETQDSECSGEKRYVFSDTETLLYDTSSDFEGGMTTKAGSDDDKDDEVAAALGGRKEKFQSACRDLGRGHSKRDSDDLEVIMTPGFLRLSMAESMVTHENSDSTCTTPTNKKENTAVLEEHYVPMTPSKKAVLAPPDVFGITKSPSASQTIIMENIFGFGAEYEESSYVEMTEDGIVKSLLAPDNDSSIISKLDLKRLNSVESSGPYSTPESPRYCEIESLDKEYSGASSHYELLYRSSSHYEPVYMEVSSVTDSLKVRDLGAKKISKNEGSKFSQTGNSLEKLKTNEGESTAKHSPPTPPKLSLPDILNSSNTLMQNKHTDEMDRDSSDADDEASKDLNSLDAPRHPRFSLSDTFRPASYYLGASRAMMVLGGISSIDHQDSSDSDLVSPPPIPTSPPPIYELDNSLELQDSSLDDKKQLSSSVASSGVLEKFPKDMKNSHNSSLNELHSSGSETMESRHLESGISPDYLLKRRPVSEDMIDSLEEFHNLSCSDQRSGSDLDSVGSRLGLAVDLEDQLSLDIDTYLEDLQTRDIYSVEPYPIDGNYYNRSYISELLNRRESPLNDSVKIDTKPRDLIYDTRHREIFSNAKTQCMMDTSFISGREPKISPSPCRQLVDIPIDDDVHYENLHIIPPPPEHSNKFGGEQQRPVTGDELYPRPLSQNVKLDQVNVTMHDDDNESSDQQQAGAPYYYSDLLRVDDEGFTSSTSERSLSSTRCMMGYPYSAAINQPPYSAAINQPPYSAAINQPPYSAAINQPPYSAANQPLNNQRGQTGEINKRNDIGRKVNPIQRSTDDENRRLAEELRTTSAHFLGAADKSGQVDQRNIYQADTLKRRKSRTLEQSAPSLHPLYATDKSGHVDQRNVYHSDTLQRRKAQTPDCLQGTTNPGNIYPGSPHDKSQSVTQRRSRSLEGLVDDYRHVSPVPEPPPPLIEDPNEGGELWEEDTLWRESLRRVSLRHTRSMENLHGGRERQKVTREVTYVNDRMAKYRDERRRECSDEGYLWDQEEKDGNSNGPFLGEGGPPPPECFEIDRETLRQWDLMSSAPMLGSGARGGALARVGGPGSLQHVQQGADLDDNRPPSSTDELLDFVFVVQKSEMPNTCSATSIITTKTTFARKLVSSLHLG</sequence>
<feature type="region of interest" description="Disordered" evidence="1">
    <location>
        <begin position="888"/>
        <end position="972"/>
    </location>
</feature>
<dbReference type="Proteomes" id="UP001159363">
    <property type="component" value="Chromosome 16"/>
</dbReference>
<feature type="compositionally biased region" description="Polar residues" evidence="1">
    <location>
        <begin position="480"/>
        <end position="493"/>
    </location>
</feature>
<keyword evidence="3" id="KW-1185">Reference proteome</keyword>
<feature type="region of interest" description="Disordered" evidence="1">
    <location>
        <begin position="997"/>
        <end position="1023"/>
    </location>
</feature>
<evidence type="ECO:0000313" key="3">
    <source>
        <dbReference type="Proteomes" id="UP001159363"/>
    </source>
</evidence>